<reference evidence="2" key="1">
    <citation type="submission" date="2022-05" db="EMBL/GenBank/DDBJ databases">
        <title>Expanded diversity of anoxic marine methylotrophy in a Black Sea sulfate reducing microorganism.</title>
        <authorList>
            <person name="Fischer P.Q."/>
            <person name="Stams A.J.M."/>
            <person name="Villanueva L."/>
            <person name="Sousa D.Z."/>
        </authorList>
    </citation>
    <scope>NUCLEOTIDE SEQUENCE</scope>
    <source>
        <strain evidence="2">P130</strain>
    </source>
</reference>
<dbReference type="RefSeq" id="WP_302050105.1">
    <property type="nucleotide sequence ID" value="NZ_JAMJEV010000027.1"/>
</dbReference>
<dbReference type="Proteomes" id="UP001176021">
    <property type="component" value="Unassembled WGS sequence"/>
</dbReference>
<sequence>MAYIKNITGIQQLDFQINRVLTYGERAANETEIIEKTREIKDLSKWFEVWSTLGNEYKDSSQHMRAAYAYRMAEFFLKEDHPQKNSMYEASYENFHMAFKQMNLNYEINEIPYMNSKMHSLIFKSENEKGILLVCGGYDSFIEEFVPALFDFTDNGYTVILFEGGGQGKTLKNGLTFVADWENPTSRVLDYYGVKSCTMIGISWGGYLAVRAAAYEKRIHAVVAYDVLENGFLCMTNIFPTFLRYMVRFSVLHRRKKIANRILSFLRGKSLIADWALMQGMYITGTKTPYDYYRELLKHHLPQRVCDQLTCHVLLLAGEKDHYIPSNQFYKLSNKIKHAKSLSTRMFTEADGGEQHCQIGNHKLAIDEIYNWIKSVENNL</sequence>
<dbReference type="InterPro" id="IPR000073">
    <property type="entry name" value="AB_hydrolase_1"/>
</dbReference>
<evidence type="ECO:0000313" key="2">
    <source>
        <dbReference type="EMBL" id="MDO0825551.1"/>
    </source>
</evidence>
<accession>A0ABT8QW31</accession>
<dbReference type="EMBL" id="JAMJEV010000027">
    <property type="protein sequence ID" value="MDO0825551.1"/>
    <property type="molecule type" value="Genomic_DNA"/>
</dbReference>
<evidence type="ECO:0000259" key="1">
    <source>
        <dbReference type="Pfam" id="PF00561"/>
    </source>
</evidence>
<evidence type="ECO:0000313" key="3">
    <source>
        <dbReference type="Proteomes" id="UP001176021"/>
    </source>
</evidence>
<feature type="domain" description="AB hydrolase-1" evidence="1">
    <location>
        <begin position="135"/>
        <end position="340"/>
    </location>
</feature>
<comment type="caution">
    <text evidence="2">The sequence shown here is derived from an EMBL/GenBank/DDBJ whole genome shotgun (WGS) entry which is preliminary data.</text>
</comment>
<dbReference type="Gene3D" id="1.20.1440.110">
    <property type="entry name" value="acylaminoacyl peptidase"/>
    <property type="match status" value="1"/>
</dbReference>
<name>A0ABT8QW31_9FIRM</name>
<keyword evidence="3" id="KW-1185">Reference proteome</keyword>
<keyword evidence="2" id="KW-0378">Hydrolase</keyword>
<dbReference type="SUPFAM" id="SSF53474">
    <property type="entry name" value="alpha/beta-Hydrolases"/>
    <property type="match status" value="1"/>
</dbReference>
<gene>
    <name evidence="2" type="ORF">M8H41_22315</name>
</gene>
<dbReference type="Pfam" id="PF00561">
    <property type="entry name" value="Abhydrolase_1"/>
    <property type="match status" value="1"/>
</dbReference>
<dbReference type="GO" id="GO:0016787">
    <property type="term" value="F:hydrolase activity"/>
    <property type="evidence" value="ECO:0007669"/>
    <property type="project" value="UniProtKB-KW"/>
</dbReference>
<protein>
    <submittedName>
        <fullName evidence="2">Alpha/beta hydrolase</fullName>
    </submittedName>
</protein>
<dbReference type="Gene3D" id="3.40.50.1820">
    <property type="entry name" value="alpha/beta hydrolase"/>
    <property type="match status" value="1"/>
</dbReference>
<dbReference type="InterPro" id="IPR029058">
    <property type="entry name" value="AB_hydrolase_fold"/>
</dbReference>
<proteinExistence type="predicted"/>
<organism evidence="2 3">
    <name type="scientific">Desulfosporosinus nitroreducens</name>
    <dbReference type="NCBI Taxonomy" id="2018668"/>
    <lineage>
        <taxon>Bacteria</taxon>
        <taxon>Bacillati</taxon>
        <taxon>Bacillota</taxon>
        <taxon>Clostridia</taxon>
        <taxon>Eubacteriales</taxon>
        <taxon>Desulfitobacteriaceae</taxon>
        <taxon>Desulfosporosinus</taxon>
    </lineage>
</organism>